<sequence length="246" mass="25992">MTEFALSATEFDVVWRGLGYGLPPLILDVPSPGATYTERAVIEREVWDALGGRGLADGPGQPRPAVAALFAVIAERKKAIELRVGALRTVLAVGPRRAVLAQLDGDRMWFATVPETGLAATIVEVLPAAPAGAGRSVTVDARALAAAEAASTPIARQKALQDSGVARGDARALAEMTDGATEVGQFAVEVDGRRGDRVVAFYRGTTGRYQLIRHGDHITVTPASAAQLSAAVDRLLEDFDRQLVQR</sequence>
<comment type="similarity">
    <text evidence="2">Belongs to the EspG family.</text>
</comment>
<organism evidence="5 6">
    <name type="scientific">Labedaea rhizosphaerae</name>
    <dbReference type="NCBI Taxonomy" id="598644"/>
    <lineage>
        <taxon>Bacteria</taxon>
        <taxon>Bacillati</taxon>
        <taxon>Actinomycetota</taxon>
        <taxon>Actinomycetes</taxon>
        <taxon>Pseudonocardiales</taxon>
        <taxon>Pseudonocardiaceae</taxon>
        <taxon>Labedaea</taxon>
    </lineage>
</organism>
<keyword evidence="3" id="KW-0963">Cytoplasm</keyword>
<evidence type="ECO:0000313" key="6">
    <source>
        <dbReference type="Proteomes" id="UP000295444"/>
    </source>
</evidence>
<gene>
    <name evidence="5" type="ORF">EV186_1011210</name>
</gene>
<keyword evidence="6" id="KW-1185">Reference proteome</keyword>
<evidence type="ECO:0000256" key="4">
    <source>
        <dbReference type="ARBA" id="ARBA00023186"/>
    </source>
</evidence>
<protein>
    <submittedName>
        <fullName evidence="5">ESAT-6 protein secretion system EspG family protein</fullName>
    </submittedName>
</protein>
<dbReference type="OrthoDB" id="3679349at2"/>
<dbReference type="AlphaFoldDB" id="A0A4R6SP70"/>
<comment type="caution">
    <text evidence="5">The sequence shown here is derived from an EMBL/GenBank/DDBJ whole genome shotgun (WGS) entry which is preliminary data.</text>
</comment>
<name>A0A4R6SP70_LABRH</name>
<comment type="subcellular location">
    <subcellularLocation>
        <location evidence="1">Cytoplasm</location>
    </subcellularLocation>
</comment>
<keyword evidence="4" id="KW-0143">Chaperone</keyword>
<dbReference type="InterPro" id="IPR025734">
    <property type="entry name" value="EspG"/>
</dbReference>
<evidence type="ECO:0000256" key="2">
    <source>
        <dbReference type="ARBA" id="ARBA00006411"/>
    </source>
</evidence>
<proteinExistence type="inferred from homology"/>
<evidence type="ECO:0000256" key="3">
    <source>
        <dbReference type="ARBA" id="ARBA00022490"/>
    </source>
</evidence>
<dbReference type="RefSeq" id="WP_133848027.1">
    <property type="nucleotide sequence ID" value="NZ_SNXZ01000001.1"/>
</dbReference>
<reference evidence="5 6" key="1">
    <citation type="submission" date="2019-03" db="EMBL/GenBank/DDBJ databases">
        <title>Genomic Encyclopedia of Type Strains, Phase IV (KMG-IV): sequencing the most valuable type-strain genomes for metagenomic binning, comparative biology and taxonomic classification.</title>
        <authorList>
            <person name="Goeker M."/>
        </authorList>
    </citation>
    <scope>NUCLEOTIDE SEQUENCE [LARGE SCALE GENOMIC DNA]</scope>
    <source>
        <strain evidence="5 6">DSM 45361</strain>
    </source>
</reference>
<accession>A0A4R6SP70</accession>
<dbReference type="Pfam" id="PF14011">
    <property type="entry name" value="ESX-1_EspG"/>
    <property type="match status" value="1"/>
</dbReference>
<dbReference type="EMBL" id="SNXZ01000001">
    <property type="protein sequence ID" value="TDQ05242.1"/>
    <property type="molecule type" value="Genomic_DNA"/>
</dbReference>
<dbReference type="Proteomes" id="UP000295444">
    <property type="component" value="Unassembled WGS sequence"/>
</dbReference>
<evidence type="ECO:0000256" key="1">
    <source>
        <dbReference type="ARBA" id="ARBA00004496"/>
    </source>
</evidence>
<evidence type="ECO:0000313" key="5">
    <source>
        <dbReference type="EMBL" id="TDQ05242.1"/>
    </source>
</evidence>